<dbReference type="EMBL" id="CAXDID020000009">
    <property type="protein sequence ID" value="CAL5978851.1"/>
    <property type="molecule type" value="Genomic_DNA"/>
</dbReference>
<gene>
    <name evidence="2" type="ORF">HINF_LOCUS4998</name>
</gene>
<reference evidence="2 3" key="1">
    <citation type="submission" date="2024-07" db="EMBL/GenBank/DDBJ databases">
        <authorList>
            <person name="Akdeniz Z."/>
        </authorList>
    </citation>
    <scope>NUCLEOTIDE SEQUENCE [LARGE SCALE GENOMIC DNA]</scope>
</reference>
<accession>A0ABP1GUW9</accession>
<keyword evidence="3" id="KW-1185">Reference proteome</keyword>
<feature type="region of interest" description="Disordered" evidence="1">
    <location>
        <begin position="105"/>
        <end position="125"/>
    </location>
</feature>
<feature type="compositionally biased region" description="Low complexity" evidence="1">
    <location>
        <begin position="106"/>
        <end position="118"/>
    </location>
</feature>
<evidence type="ECO:0000313" key="3">
    <source>
        <dbReference type="Proteomes" id="UP001642409"/>
    </source>
</evidence>
<proteinExistence type="predicted"/>
<dbReference type="Proteomes" id="UP001642409">
    <property type="component" value="Unassembled WGS sequence"/>
</dbReference>
<name>A0ABP1GUW9_9EUKA</name>
<sequence length="363" mass="42360">MEESTNKLSQSTSQSYSRQQVIRRVVVRRVNSDSSSPSAIINQNPVFEFSPDALQAQQSLRQTQRSLSNSASDFHVDNAIKIPVFDTPQFKQKSPQVAKLNDLNLSRSQSSPTSPQRQHVSQAEQTQIDELQLQLRTLIQKNMQLQVQLQVIVDEETILHRVDKIKLLKQQLADLKIKINLVYKQLDAQLQANENMKKQEGIEVQYNLMSQQQQIDERLHQITNDIRQQSEKLQSLKQRELIINSYIPRYYFPLLTNQQLLPALVSEFQQRLKSLNDHLALSHAKLNKHDSFHSEIENTKELNEQVRSILEVNRNSHVFKMNKMKTEKEQMEEILVKISTDYELLLKEFKKKVEGVENSFEFE</sequence>
<organism evidence="2 3">
    <name type="scientific">Hexamita inflata</name>
    <dbReference type="NCBI Taxonomy" id="28002"/>
    <lineage>
        <taxon>Eukaryota</taxon>
        <taxon>Metamonada</taxon>
        <taxon>Diplomonadida</taxon>
        <taxon>Hexamitidae</taxon>
        <taxon>Hexamitinae</taxon>
        <taxon>Hexamita</taxon>
    </lineage>
</organism>
<evidence type="ECO:0000256" key="1">
    <source>
        <dbReference type="SAM" id="MobiDB-lite"/>
    </source>
</evidence>
<evidence type="ECO:0000313" key="2">
    <source>
        <dbReference type="EMBL" id="CAL5978851.1"/>
    </source>
</evidence>
<comment type="caution">
    <text evidence="2">The sequence shown here is derived from an EMBL/GenBank/DDBJ whole genome shotgun (WGS) entry which is preliminary data.</text>
</comment>
<protein>
    <submittedName>
        <fullName evidence="2">Hypothetical_protein</fullName>
    </submittedName>
</protein>